<name>A7TMS1_VANPO</name>
<dbReference type="KEGG" id="vpo:Kpol_1030p1"/>
<dbReference type="RefSeq" id="XP_001644251.1">
    <property type="nucleotide sequence ID" value="XM_001644201.1"/>
</dbReference>
<feature type="binding site" evidence="5">
    <location>
        <position position="224"/>
    </location>
    <ligand>
        <name>Zn(2+)</name>
        <dbReference type="ChEBI" id="CHEBI:29105"/>
    </ligand>
</feature>
<proteinExistence type="inferred from homology"/>
<accession>A7TMS1</accession>
<evidence type="ECO:0000256" key="6">
    <source>
        <dbReference type="SAM" id="MobiDB-lite"/>
    </source>
</evidence>
<dbReference type="GO" id="GO:0006282">
    <property type="term" value="P:regulation of DNA repair"/>
    <property type="evidence" value="ECO:0007669"/>
    <property type="project" value="TreeGrafter"/>
</dbReference>
<dbReference type="GO" id="GO:0005730">
    <property type="term" value="C:nucleolus"/>
    <property type="evidence" value="ECO:0007669"/>
    <property type="project" value="EnsemblFungi"/>
</dbReference>
<dbReference type="OMA" id="QLHGSIN"/>
<gene>
    <name evidence="8" type="ORF">Kpol_1030p1</name>
</gene>
<dbReference type="GO" id="GO:0099115">
    <property type="term" value="C:chromosome, subtelomeric region"/>
    <property type="evidence" value="ECO:0007669"/>
    <property type="project" value="EnsemblFungi"/>
</dbReference>
<dbReference type="GO" id="GO:1990414">
    <property type="term" value="P:replication-born double-strand break repair via sister chromatid exchange"/>
    <property type="evidence" value="ECO:0007669"/>
    <property type="project" value="EnsemblFungi"/>
</dbReference>
<dbReference type="SUPFAM" id="SSF52467">
    <property type="entry name" value="DHS-like NAD/FAD-binding domain"/>
    <property type="match status" value="1"/>
</dbReference>
<feature type="region of interest" description="Disordered" evidence="6">
    <location>
        <begin position="1"/>
        <end position="24"/>
    </location>
</feature>
<dbReference type="GO" id="GO:0009299">
    <property type="term" value="P:mRNA transcription"/>
    <property type="evidence" value="ECO:0007669"/>
    <property type="project" value="EnsemblFungi"/>
</dbReference>
<dbReference type="AlphaFoldDB" id="A7TMS1"/>
<dbReference type="PhylomeDB" id="A7TMS1"/>
<dbReference type="HOGENOM" id="CLU_021544_1_2_1"/>
<feature type="binding site" evidence="5">
    <location>
        <position position="255"/>
    </location>
    <ligand>
        <name>Zn(2+)</name>
        <dbReference type="ChEBI" id="CHEBI:29105"/>
    </ligand>
</feature>
<dbReference type="GO" id="GO:0033553">
    <property type="term" value="C:rDNA heterochromatin"/>
    <property type="evidence" value="ECO:0007669"/>
    <property type="project" value="EnsemblFungi"/>
</dbReference>
<dbReference type="InterPro" id="IPR003000">
    <property type="entry name" value="Sirtuin"/>
</dbReference>
<evidence type="ECO:0000259" key="7">
    <source>
        <dbReference type="PROSITE" id="PS50305"/>
    </source>
</evidence>
<evidence type="ECO:0000256" key="3">
    <source>
        <dbReference type="ARBA" id="ARBA00022679"/>
    </source>
</evidence>
<dbReference type="InterPro" id="IPR050134">
    <property type="entry name" value="NAD-dep_sirtuin_deacylases"/>
</dbReference>
<dbReference type="InterPro" id="IPR026591">
    <property type="entry name" value="Sirtuin_cat_small_dom_sf"/>
</dbReference>
<organism evidence="9">
    <name type="scientific">Vanderwaltozyma polyspora (strain ATCC 22028 / DSM 70294 / BCRC 21397 / CBS 2163 / NBRC 10782 / NRRL Y-8283 / UCD 57-17)</name>
    <name type="common">Kluyveromyces polysporus</name>
    <dbReference type="NCBI Taxonomy" id="436907"/>
    <lineage>
        <taxon>Eukaryota</taxon>
        <taxon>Fungi</taxon>
        <taxon>Dikarya</taxon>
        <taxon>Ascomycota</taxon>
        <taxon>Saccharomycotina</taxon>
        <taxon>Saccharomycetes</taxon>
        <taxon>Saccharomycetales</taxon>
        <taxon>Saccharomycetaceae</taxon>
        <taxon>Vanderwaltozyma</taxon>
    </lineage>
</organism>
<dbReference type="GO" id="GO:0000122">
    <property type="term" value="P:negative regulation of transcription by RNA polymerase II"/>
    <property type="evidence" value="ECO:0007669"/>
    <property type="project" value="EnsemblFungi"/>
</dbReference>
<dbReference type="GO" id="GO:0140765">
    <property type="term" value="F:histone H3K56 deacetylase activity, NAD-dependent"/>
    <property type="evidence" value="ECO:0007669"/>
    <property type="project" value="EnsemblFungi"/>
</dbReference>
<feature type="binding site" evidence="5">
    <location>
        <position position="258"/>
    </location>
    <ligand>
        <name>Zn(2+)</name>
        <dbReference type="ChEBI" id="CHEBI:29105"/>
    </ligand>
</feature>
<dbReference type="GO" id="GO:0070403">
    <property type="term" value="F:NAD+ binding"/>
    <property type="evidence" value="ECO:0007669"/>
    <property type="project" value="InterPro"/>
</dbReference>
<dbReference type="GO" id="GO:0005739">
    <property type="term" value="C:mitochondrion"/>
    <property type="evidence" value="ECO:0007669"/>
    <property type="project" value="EnsemblFungi"/>
</dbReference>
<protein>
    <recommendedName>
        <fullName evidence="7">Deacetylase sirtuin-type domain-containing protein</fullName>
    </recommendedName>
</protein>
<feature type="domain" description="Deacetylase sirtuin-type" evidence="7">
    <location>
        <begin position="74"/>
        <end position="374"/>
    </location>
</feature>
<comment type="similarity">
    <text evidence="1">Belongs to the sirtuin family. Class I subfamily.</text>
</comment>
<dbReference type="PROSITE" id="PS50305">
    <property type="entry name" value="SIRTUIN"/>
    <property type="match status" value="1"/>
</dbReference>
<evidence type="ECO:0000256" key="5">
    <source>
        <dbReference type="PROSITE-ProRule" id="PRU00236"/>
    </source>
</evidence>
<feature type="binding site" evidence="5">
    <location>
        <position position="227"/>
    </location>
    <ligand>
        <name>Zn(2+)</name>
        <dbReference type="ChEBI" id="CHEBI:29105"/>
    </ligand>
</feature>
<dbReference type="OrthoDB" id="2919105at2759"/>
<keyword evidence="3" id="KW-0808">Transferase</keyword>
<keyword evidence="2" id="KW-0678">Repressor</keyword>
<evidence type="ECO:0000256" key="4">
    <source>
        <dbReference type="ARBA" id="ARBA00023027"/>
    </source>
</evidence>
<dbReference type="GO" id="GO:0140861">
    <property type="term" value="P:DNA repair-dependent chromatin remodeling"/>
    <property type="evidence" value="ECO:0007669"/>
    <property type="project" value="EnsemblFungi"/>
</dbReference>
<keyword evidence="5" id="KW-0862">Zinc</keyword>
<dbReference type="Pfam" id="PF02146">
    <property type="entry name" value="SIR2"/>
    <property type="match status" value="1"/>
</dbReference>
<dbReference type="InterPro" id="IPR029035">
    <property type="entry name" value="DHS-like_NAD/FAD-binding_dom"/>
</dbReference>
<dbReference type="InterPro" id="IPR026590">
    <property type="entry name" value="Ssirtuin_cat_dom"/>
</dbReference>
<dbReference type="GO" id="GO:0046872">
    <property type="term" value="F:metal ion binding"/>
    <property type="evidence" value="ECO:0007669"/>
    <property type="project" value="UniProtKB-KW"/>
</dbReference>
<keyword evidence="5" id="KW-0479">Metal-binding</keyword>
<dbReference type="GO" id="GO:0031508">
    <property type="term" value="P:pericentric heterochromatin formation"/>
    <property type="evidence" value="ECO:0007669"/>
    <property type="project" value="EnsemblFungi"/>
</dbReference>
<dbReference type="Proteomes" id="UP000000267">
    <property type="component" value="Unassembled WGS sequence"/>
</dbReference>
<evidence type="ECO:0000256" key="2">
    <source>
        <dbReference type="ARBA" id="ARBA00022491"/>
    </source>
</evidence>
<dbReference type="eggNOG" id="KOG2684">
    <property type="taxonomic scope" value="Eukaryota"/>
</dbReference>
<dbReference type="GO" id="GO:0031934">
    <property type="term" value="C:mating-type region heterochromatin"/>
    <property type="evidence" value="ECO:0007669"/>
    <property type="project" value="EnsemblFungi"/>
</dbReference>
<dbReference type="STRING" id="436907.A7TMS1"/>
<dbReference type="GO" id="GO:0031509">
    <property type="term" value="P:subtelomeric heterochromatin formation"/>
    <property type="evidence" value="ECO:0007669"/>
    <property type="project" value="EnsemblFungi"/>
</dbReference>
<dbReference type="InParanoid" id="A7TMS1"/>
<dbReference type="Gene3D" id="3.40.50.1220">
    <property type="entry name" value="TPP-binding domain"/>
    <property type="match status" value="1"/>
</dbReference>
<evidence type="ECO:0000313" key="9">
    <source>
        <dbReference type="Proteomes" id="UP000000267"/>
    </source>
</evidence>
<keyword evidence="4" id="KW-0520">NAD</keyword>
<dbReference type="PANTHER" id="PTHR11085:SF15">
    <property type="entry name" value="NAD-DEPENDENT HISTONE DEACETYLASE HST4"/>
    <property type="match status" value="1"/>
</dbReference>
<dbReference type="GeneID" id="5544581"/>
<keyword evidence="9" id="KW-1185">Reference proteome</keyword>
<reference evidence="8 9" key="1">
    <citation type="journal article" date="2007" name="Proc. Natl. Acad. Sci. U.S.A.">
        <title>Independent sorting-out of thousands of duplicated gene pairs in two yeast species descended from a whole-genome duplication.</title>
        <authorList>
            <person name="Scannell D.R."/>
            <person name="Frank A.C."/>
            <person name="Conant G.C."/>
            <person name="Byrne K.P."/>
            <person name="Woolfit M."/>
            <person name="Wolfe K.H."/>
        </authorList>
    </citation>
    <scope>NUCLEOTIDE SEQUENCE [LARGE SCALE GENOMIC DNA]</scope>
    <source>
        <strain evidence="9">ATCC 22028 / DSM 70294 / BCRC 21397 / CBS 2163 / NBRC 10782 / NRRL Y-8283 / UCD 57-17</strain>
    </source>
</reference>
<dbReference type="PANTHER" id="PTHR11085">
    <property type="entry name" value="NAD-DEPENDENT PROTEIN DEACYLASE SIRTUIN-5, MITOCHONDRIAL-RELATED"/>
    <property type="match status" value="1"/>
</dbReference>
<dbReference type="Gene3D" id="3.30.1600.10">
    <property type="entry name" value="SIR2/SIRT2 'Small Domain"/>
    <property type="match status" value="1"/>
</dbReference>
<sequence length="374" mass="41363">MMAKGKVSRELPLTPPSSMKKGSPVGKFVDDGVKIVPKQLLTQLKKNTRKPRLKFRPAPFTLLNIDDTKLDHPTGEDVKNIEFLSYALKHSRRVIVGTGAGVSVAAGIPDFRSSQGLFTSLKTTKNVSSGKELFDYNRVYSSDNMSIKFNEMIKKLHKMSSSTEPTAFHELINSIALDGRLQRLYTQNIDGLDVRLPHLSTKTPLAKPAPKTIQLHGSIHYMECNKCSKIEEIDTSLFQSSEGDVDETTQIVPSCKQCLEFESVRLVAGLRSKGVGRLRPRVVLYNEVHPEGDLIGEIANLDIRKKPDCLIIAGTSLTIPGVKSLCKQFAQKVRDSKGIVIYMNKEMPSKSVIDTIGNIDLIVLGDCQKASELL</sequence>
<dbReference type="GO" id="GO:0046459">
    <property type="term" value="P:short-chain fatty acid metabolic process"/>
    <property type="evidence" value="ECO:0007669"/>
    <property type="project" value="EnsemblFungi"/>
</dbReference>
<dbReference type="EMBL" id="DS480425">
    <property type="protein sequence ID" value="EDO16393.1"/>
    <property type="molecule type" value="Genomic_DNA"/>
</dbReference>
<evidence type="ECO:0000256" key="1">
    <source>
        <dbReference type="ARBA" id="ARBA00006924"/>
    </source>
</evidence>
<dbReference type="FunCoup" id="A7TMS1">
    <property type="interactions" value="93"/>
</dbReference>
<feature type="active site" description="Proton acceptor" evidence="5">
    <location>
        <position position="216"/>
    </location>
</feature>
<dbReference type="GO" id="GO:0005721">
    <property type="term" value="C:pericentric heterochromatin"/>
    <property type="evidence" value="ECO:0007669"/>
    <property type="project" value="EnsemblFungi"/>
</dbReference>
<evidence type="ECO:0000313" key="8">
    <source>
        <dbReference type="EMBL" id="EDO16393.1"/>
    </source>
</evidence>